<reference evidence="3" key="1">
    <citation type="submission" date="2017-02" db="UniProtKB">
        <authorList>
            <consortium name="WormBaseParasite"/>
        </authorList>
    </citation>
    <scope>IDENTIFICATION</scope>
</reference>
<protein>
    <submittedName>
        <fullName evidence="3">DNA-directed RNA polymerase</fullName>
    </submittedName>
</protein>
<evidence type="ECO:0000313" key="3">
    <source>
        <dbReference type="WBParaSite" id="ASIM_0002011101-mRNA-1"/>
    </source>
</evidence>
<evidence type="ECO:0000313" key="1">
    <source>
        <dbReference type="EMBL" id="VDK70030.1"/>
    </source>
</evidence>
<organism evidence="3">
    <name type="scientific">Anisakis simplex</name>
    <name type="common">Herring worm</name>
    <dbReference type="NCBI Taxonomy" id="6269"/>
    <lineage>
        <taxon>Eukaryota</taxon>
        <taxon>Metazoa</taxon>
        <taxon>Ecdysozoa</taxon>
        <taxon>Nematoda</taxon>
        <taxon>Chromadorea</taxon>
        <taxon>Rhabditida</taxon>
        <taxon>Spirurina</taxon>
        <taxon>Ascaridomorpha</taxon>
        <taxon>Ascaridoidea</taxon>
        <taxon>Anisakidae</taxon>
        <taxon>Anisakis</taxon>
        <taxon>Anisakis simplex complex</taxon>
    </lineage>
</organism>
<proteinExistence type="predicted"/>
<dbReference type="AlphaFoldDB" id="A0A0M3KGJ7"/>
<evidence type="ECO:0000313" key="2">
    <source>
        <dbReference type="Proteomes" id="UP000267096"/>
    </source>
</evidence>
<sequence>MHPRYLSASAPGLLQSKSIKDLRKAGRTISRGSETLVRESDIEQSQPIANLIGPIRVDTSRKMSRQANADILIEDRIELIGSGARDTTKKLIAITPRICQRCDENVKVKPKTSQSVKIGDNYIVIERSSTLKPMILSDGKSKRFEETHTYQTRTPHLVNKDTERNVKSESTSNGKRMFSLQGPLKVESKQQIVAGKRGGYIVVEDILLRANGSTNEPRDVS</sequence>
<reference evidence="1 2" key="2">
    <citation type="submission" date="2018-11" db="EMBL/GenBank/DDBJ databases">
        <authorList>
            <consortium name="Pathogen Informatics"/>
        </authorList>
    </citation>
    <scope>NUCLEOTIDE SEQUENCE [LARGE SCALE GENOMIC DNA]</scope>
</reference>
<dbReference type="Proteomes" id="UP000267096">
    <property type="component" value="Unassembled WGS sequence"/>
</dbReference>
<dbReference type="OrthoDB" id="5831009at2759"/>
<gene>
    <name evidence="1" type="ORF">ASIM_LOCUS19495</name>
</gene>
<dbReference type="WBParaSite" id="ASIM_0002011101-mRNA-1">
    <property type="protein sequence ID" value="ASIM_0002011101-mRNA-1"/>
    <property type="gene ID" value="ASIM_0002011101"/>
</dbReference>
<dbReference type="EMBL" id="UYRR01037345">
    <property type="protein sequence ID" value="VDK70030.1"/>
    <property type="molecule type" value="Genomic_DNA"/>
</dbReference>
<keyword evidence="2" id="KW-1185">Reference proteome</keyword>
<name>A0A0M3KGJ7_ANISI</name>
<accession>A0A0M3KGJ7</accession>